<feature type="transmembrane region" description="Helical" evidence="11">
    <location>
        <begin position="12"/>
        <end position="30"/>
    </location>
</feature>
<dbReference type="PANTHER" id="PTHR15822">
    <property type="entry name" value="TRAF AND TNF RECEPTOR-ASSOCIATED PROTEIN"/>
    <property type="match status" value="1"/>
</dbReference>
<evidence type="ECO:0000256" key="10">
    <source>
        <dbReference type="ARBA" id="ARBA00023242"/>
    </source>
</evidence>
<keyword evidence="11" id="KW-0812">Transmembrane</keyword>
<dbReference type="GO" id="GO:0070260">
    <property type="term" value="F:5'-tyrosyl-DNA phosphodiesterase activity"/>
    <property type="evidence" value="ECO:0007669"/>
    <property type="project" value="TreeGrafter"/>
</dbReference>
<organism evidence="13 14">
    <name type="scientific">Plasmodiophora brassicae</name>
    <name type="common">Clubroot disease agent</name>
    <dbReference type="NCBI Taxonomy" id="37360"/>
    <lineage>
        <taxon>Eukaryota</taxon>
        <taxon>Sar</taxon>
        <taxon>Rhizaria</taxon>
        <taxon>Endomyxa</taxon>
        <taxon>Phytomyxea</taxon>
        <taxon>Plasmodiophorida</taxon>
        <taxon>Plasmodiophoridae</taxon>
        <taxon>Plasmodiophora</taxon>
    </lineage>
</organism>
<dbReference type="GO" id="GO:0003697">
    <property type="term" value="F:single-stranded DNA binding"/>
    <property type="evidence" value="ECO:0007669"/>
    <property type="project" value="TreeGrafter"/>
</dbReference>
<evidence type="ECO:0000256" key="4">
    <source>
        <dbReference type="ARBA" id="ARBA00022722"/>
    </source>
</evidence>
<keyword evidence="7" id="KW-0378">Hydrolase</keyword>
<dbReference type="Gene3D" id="3.60.10.10">
    <property type="entry name" value="Endonuclease/exonuclease/phosphatase"/>
    <property type="match status" value="1"/>
</dbReference>
<keyword evidence="10" id="KW-0539">Nucleus</keyword>
<evidence type="ECO:0000256" key="11">
    <source>
        <dbReference type="SAM" id="Phobius"/>
    </source>
</evidence>
<name>A0A0G4J6U8_PLABS</name>
<dbReference type="InterPro" id="IPR051547">
    <property type="entry name" value="TDP2-like"/>
</dbReference>
<feature type="domain" description="Endonuclease/exonuclease/phosphatase" evidence="12">
    <location>
        <begin position="79"/>
        <end position="319"/>
    </location>
</feature>
<keyword evidence="14" id="KW-1185">Reference proteome</keyword>
<dbReference type="SUPFAM" id="SSF56219">
    <property type="entry name" value="DNase I-like"/>
    <property type="match status" value="1"/>
</dbReference>
<keyword evidence="6" id="KW-0227">DNA damage</keyword>
<protein>
    <recommendedName>
        <fullName evidence="12">Endonuclease/exonuclease/phosphatase domain-containing protein</fullName>
    </recommendedName>
</protein>
<comment type="subcellular location">
    <subcellularLocation>
        <location evidence="3">Nucleus</location>
        <location evidence="3">PML body</location>
    </subcellularLocation>
</comment>
<dbReference type="GO" id="GO:0005737">
    <property type="term" value="C:cytoplasm"/>
    <property type="evidence" value="ECO:0007669"/>
    <property type="project" value="TreeGrafter"/>
</dbReference>
<evidence type="ECO:0000256" key="8">
    <source>
        <dbReference type="ARBA" id="ARBA00022842"/>
    </source>
</evidence>
<proteinExistence type="predicted"/>
<evidence type="ECO:0000256" key="5">
    <source>
        <dbReference type="ARBA" id="ARBA00022723"/>
    </source>
</evidence>
<dbReference type="Proteomes" id="UP000039324">
    <property type="component" value="Unassembled WGS sequence"/>
</dbReference>
<evidence type="ECO:0000256" key="2">
    <source>
        <dbReference type="ARBA" id="ARBA00001946"/>
    </source>
</evidence>
<dbReference type="InterPro" id="IPR036691">
    <property type="entry name" value="Endo/exonu/phosph_ase_sf"/>
</dbReference>
<keyword evidence="11" id="KW-1133">Transmembrane helix</keyword>
<evidence type="ECO:0000256" key="6">
    <source>
        <dbReference type="ARBA" id="ARBA00022763"/>
    </source>
</evidence>
<sequence>MMISRLERRRTVLALFLVGAVLIVALYGLICRTIPIHILYEAAAPNAVSIPPRYYVNGVWVKRFSDDQDAQHVSDLTIVTLNVWFGKLYSGIRWQKSLDTIRDMTPDVICLQECTAAFLALARRQPWIRESFVLSDVDGSTFDNGSWYGAAILVHRRLPIVSIQKVPFEQTRLGRSLVRVVLAFKNALVAVGTFHLESYCEDRPVREHQLRQVTQHLRSWPVAIVCGDFNVCDDVGETQHIANLGWADSYASEGDDGATYGDWHPSDKEPRARLDRVLYRSLDKGLVQSTSYRTFGRIAVDLPADAPPNHIGRVFPSDHLGVVVRFHFGT</sequence>
<gene>
    <name evidence="13" type="ORF">PBRA_002992</name>
</gene>
<evidence type="ECO:0000256" key="7">
    <source>
        <dbReference type="ARBA" id="ARBA00022801"/>
    </source>
</evidence>
<dbReference type="CDD" id="cd09080">
    <property type="entry name" value="TDP2"/>
    <property type="match status" value="1"/>
</dbReference>
<dbReference type="GO" id="GO:0046872">
    <property type="term" value="F:metal ion binding"/>
    <property type="evidence" value="ECO:0007669"/>
    <property type="project" value="UniProtKB-KW"/>
</dbReference>
<accession>A0A0G4J6U8</accession>
<dbReference type="Pfam" id="PF03372">
    <property type="entry name" value="Exo_endo_phos"/>
    <property type="match status" value="1"/>
</dbReference>
<dbReference type="GO" id="GO:0006302">
    <property type="term" value="P:double-strand break repair"/>
    <property type="evidence" value="ECO:0007669"/>
    <property type="project" value="TreeGrafter"/>
</dbReference>
<evidence type="ECO:0000259" key="12">
    <source>
        <dbReference type="Pfam" id="PF03372"/>
    </source>
</evidence>
<keyword evidence="8" id="KW-0460">Magnesium</keyword>
<comment type="cofactor">
    <cofactor evidence="1">
        <name>Mn(2+)</name>
        <dbReference type="ChEBI" id="CHEBI:29035"/>
    </cofactor>
</comment>
<comment type="cofactor">
    <cofactor evidence="2">
        <name>Mg(2+)</name>
        <dbReference type="ChEBI" id="CHEBI:18420"/>
    </cofactor>
</comment>
<dbReference type="GO" id="GO:0004518">
    <property type="term" value="F:nuclease activity"/>
    <property type="evidence" value="ECO:0007669"/>
    <property type="project" value="UniProtKB-KW"/>
</dbReference>
<evidence type="ECO:0000256" key="9">
    <source>
        <dbReference type="ARBA" id="ARBA00023204"/>
    </source>
</evidence>
<dbReference type="InterPro" id="IPR005135">
    <property type="entry name" value="Endo/exonuclease/phosphatase"/>
</dbReference>
<evidence type="ECO:0000313" key="14">
    <source>
        <dbReference type="Proteomes" id="UP000039324"/>
    </source>
</evidence>
<keyword evidence="11" id="KW-0472">Membrane</keyword>
<reference evidence="13 14" key="1">
    <citation type="submission" date="2015-02" db="EMBL/GenBank/DDBJ databases">
        <authorList>
            <person name="Chooi Y.-H."/>
        </authorList>
    </citation>
    <scope>NUCLEOTIDE SEQUENCE [LARGE SCALE GENOMIC DNA]</scope>
    <source>
        <strain evidence="13">E3</strain>
    </source>
</reference>
<dbReference type="PANTHER" id="PTHR15822:SF4">
    <property type="entry name" value="TYROSYL-DNA PHOSPHODIESTERASE 2"/>
    <property type="match status" value="1"/>
</dbReference>
<evidence type="ECO:0000256" key="1">
    <source>
        <dbReference type="ARBA" id="ARBA00001936"/>
    </source>
</evidence>
<evidence type="ECO:0000256" key="3">
    <source>
        <dbReference type="ARBA" id="ARBA00004322"/>
    </source>
</evidence>
<evidence type="ECO:0000313" key="13">
    <source>
        <dbReference type="EMBL" id="CEP03232.1"/>
    </source>
</evidence>
<dbReference type="AlphaFoldDB" id="A0A0G4J6U8"/>
<dbReference type="STRING" id="37360.A0A0G4J6U8"/>
<keyword evidence="5" id="KW-0479">Metal-binding</keyword>
<dbReference type="OrthoDB" id="9975959at2759"/>
<keyword evidence="4" id="KW-0540">Nuclease</keyword>
<dbReference type="EMBL" id="CDSF01000144">
    <property type="protein sequence ID" value="CEP03232.1"/>
    <property type="molecule type" value="Genomic_DNA"/>
</dbReference>
<keyword evidence="9" id="KW-0234">DNA repair</keyword>